<dbReference type="PRINTS" id="PR00171">
    <property type="entry name" value="SUGRTRNSPORT"/>
</dbReference>
<feature type="transmembrane region" description="Helical" evidence="8">
    <location>
        <begin position="216"/>
        <end position="234"/>
    </location>
</feature>
<comment type="subcellular location">
    <subcellularLocation>
        <location evidence="1">Membrane</location>
        <topology evidence="1">Multi-pass membrane protein</topology>
    </subcellularLocation>
</comment>
<dbReference type="SUPFAM" id="SSF103473">
    <property type="entry name" value="MFS general substrate transporter"/>
    <property type="match status" value="1"/>
</dbReference>
<keyword evidence="6 8" id="KW-0472">Membrane</keyword>
<feature type="region of interest" description="Disordered" evidence="7">
    <location>
        <begin position="407"/>
        <end position="427"/>
    </location>
</feature>
<dbReference type="VEuPathDB" id="FungiDB:ASPSYDRAFT_213500"/>
<protein>
    <recommendedName>
        <fullName evidence="9">Major facilitator superfamily (MFS) profile domain-containing protein</fullName>
    </recommendedName>
</protein>
<dbReference type="InterPro" id="IPR050360">
    <property type="entry name" value="MFS_Sugar_Transporters"/>
</dbReference>
<dbReference type="Proteomes" id="UP000184356">
    <property type="component" value="Unassembled WGS sequence"/>
</dbReference>
<dbReference type="InterPro" id="IPR005828">
    <property type="entry name" value="MFS_sugar_transport-like"/>
</dbReference>
<feature type="transmembrane region" description="Helical" evidence="8">
    <location>
        <begin position="241"/>
        <end position="261"/>
    </location>
</feature>
<reference evidence="11" key="1">
    <citation type="journal article" date="2017" name="Genome Biol.">
        <title>Comparative genomics reveals high biological diversity and specific adaptations in the industrially and medically important fungal genus Aspergillus.</title>
        <authorList>
            <person name="de Vries R.P."/>
            <person name="Riley R."/>
            <person name="Wiebenga A."/>
            <person name="Aguilar-Osorio G."/>
            <person name="Amillis S."/>
            <person name="Uchima C.A."/>
            <person name="Anderluh G."/>
            <person name="Asadollahi M."/>
            <person name="Askin M."/>
            <person name="Barry K."/>
            <person name="Battaglia E."/>
            <person name="Bayram O."/>
            <person name="Benocci T."/>
            <person name="Braus-Stromeyer S.A."/>
            <person name="Caldana C."/>
            <person name="Canovas D."/>
            <person name="Cerqueira G.C."/>
            <person name="Chen F."/>
            <person name="Chen W."/>
            <person name="Choi C."/>
            <person name="Clum A."/>
            <person name="Dos Santos R.A."/>
            <person name="Damasio A.R."/>
            <person name="Diallinas G."/>
            <person name="Emri T."/>
            <person name="Fekete E."/>
            <person name="Flipphi M."/>
            <person name="Freyberg S."/>
            <person name="Gallo A."/>
            <person name="Gournas C."/>
            <person name="Habgood R."/>
            <person name="Hainaut M."/>
            <person name="Harispe M.L."/>
            <person name="Henrissat B."/>
            <person name="Hilden K.S."/>
            <person name="Hope R."/>
            <person name="Hossain A."/>
            <person name="Karabika E."/>
            <person name="Karaffa L."/>
            <person name="Karanyi Z."/>
            <person name="Krasevec N."/>
            <person name="Kuo A."/>
            <person name="Kusch H."/>
            <person name="LaButti K."/>
            <person name="Lagendijk E.L."/>
            <person name="Lapidus A."/>
            <person name="Levasseur A."/>
            <person name="Lindquist E."/>
            <person name="Lipzen A."/>
            <person name="Logrieco A.F."/>
            <person name="MacCabe A."/>
            <person name="Maekelae M.R."/>
            <person name="Malavazi I."/>
            <person name="Melin P."/>
            <person name="Meyer V."/>
            <person name="Mielnichuk N."/>
            <person name="Miskei M."/>
            <person name="Molnar A.P."/>
            <person name="Mule G."/>
            <person name="Ngan C.Y."/>
            <person name="Orejas M."/>
            <person name="Orosz E."/>
            <person name="Ouedraogo J.P."/>
            <person name="Overkamp K.M."/>
            <person name="Park H.-S."/>
            <person name="Perrone G."/>
            <person name="Piumi F."/>
            <person name="Punt P.J."/>
            <person name="Ram A.F."/>
            <person name="Ramon A."/>
            <person name="Rauscher S."/>
            <person name="Record E."/>
            <person name="Riano-Pachon D.M."/>
            <person name="Robert V."/>
            <person name="Roehrig J."/>
            <person name="Ruller R."/>
            <person name="Salamov A."/>
            <person name="Salih N.S."/>
            <person name="Samson R.A."/>
            <person name="Sandor E."/>
            <person name="Sanguinetti M."/>
            <person name="Schuetze T."/>
            <person name="Sepcic K."/>
            <person name="Shelest E."/>
            <person name="Sherlock G."/>
            <person name="Sophianopoulou V."/>
            <person name="Squina F.M."/>
            <person name="Sun H."/>
            <person name="Susca A."/>
            <person name="Todd R.B."/>
            <person name="Tsang A."/>
            <person name="Unkles S.E."/>
            <person name="van de Wiele N."/>
            <person name="van Rossen-Uffink D."/>
            <person name="Oliveira J.V."/>
            <person name="Vesth T.C."/>
            <person name="Visser J."/>
            <person name="Yu J.-H."/>
            <person name="Zhou M."/>
            <person name="Andersen M.R."/>
            <person name="Archer D.B."/>
            <person name="Baker S.E."/>
            <person name="Benoit I."/>
            <person name="Brakhage A.A."/>
            <person name="Braus G.H."/>
            <person name="Fischer R."/>
            <person name="Frisvad J.C."/>
            <person name="Goldman G.H."/>
            <person name="Houbraken J."/>
            <person name="Oakley B."/>
            <person name="Pocsi I."/>
            <person name="Scazzocchio C."/>
            <person name="Seiboth B."/>
            <person name="vanKuyk P.A."/>
            <person name="Wortman J."/>
            <person name="Dyer P.S."/>
            <person name="Grigoriev I.V."/>
        </authorList>
    </citation>
    <scope>NUCLEOTIDE SEQUENCE [LARGE SCALE GENOMIC DNA]</scope>
    <source>
        <strain evidence="11">CBS 593.65</strain>
    </source>
</reference>
<evidence type="ECO:0000313" key="10">
    <source>
        <dbReference type="EMBL" id="OJJ52883.1"/>
    </source>
</evidence>
<feature type="transmembrane region" description="Helical" evidence="8">
    <location>
        <begin position="20"/>
        <end position="40"/>
    </location>
</feature>
<feature type="compositionally biased region" description="Basic and acidic residues" evidence="7">
    <location>
        <begin position="417"/>
        <end position="427"/>
    </location>
</feature>
<gene>
    <name evidence="10" type="ORF">ASPSYDRAFT_213500</name>
</gene>
<proteinExistence type="inferred from homology"/>
<dbReference type="Pfam" id="PF00083">
    <property type="entry name" value="Sugar_tr"/>
    <property type="match status" value="1"/>
</dbReference>
<feature type="transmembrane region" description="Helical" evidence="8">
    <location>
        <begin position="89"/>
        <end position="106"/>
    </location>
</feature>
<dbReference type="EMBL" id="KV878599">
    <property type="protein sequence ID" value="OJJ52883.1"/>
    <property type="molecule type" value="Genomic_DNA"/>
</dbReference>
<feature type="transmembrane region" description="Helical" evidence="8">
    <location>
        <begin position="175"/>
        <end position="196"/>
    </location>
</feature>
<evidence type="ECO:0000256" key="8">
    <source>
        <dbReference type="SAM" id="Phobius"/>
    </source>
</evidence>
<feature type="transmembrane region" description="Helical" evidence="8">
    <location>
        <begin position="341"/>
        <end position="360"/>
    </location>
</feature>
<dbReference type="RefSeq" id="XP_040696689.1">
    <property type="nucleotide sequence ID" value="XM_040844072.1"/>
</dbReference>
<evidence type="ECO:0000256" key="5">
    <source>
        <dbReference type="ARBA" id="ARBA00022989"/>
    </source>
</evidence>
<evidence type="ECO:0000256" key="3">
    <source>
        <dbReference type="ARBA" id="ARBA00022448"/>
    </source>
</evidence>
<dbReference type="InterPro" id="IPR005829">
    <property type="entry name" value="Sugar_transporter_CS"/>
</dbReference>
<dbReference type="Gene3D" id="1.20.1250.20">
    <property type="entry name" value="MFS general substrate transporter like domains"/>
    <property type="match status" value="1"/>
</dbReference>
<organism evidence="10 11">
    <name type="scientific">Aspergillus sydowii CBS 593.65</name>
    <dbReference type="NCBI Taxonomy" id="1036612"/>
    <lineage>
        <taxon>Eukaryota</taxon>
        <taxon>Fungi</taxon>
        <taxon>Dikarya</taxon>
        <taxon>Ascomycota</taxon>
        <taxon>Pezizomycotina</taxon>
        <taxon>Eurotiomycetes</taxon>
        <taxon>Eurotiomycetidae</taxon>
        <taxon>Eurotiales</taxon>
        <taxon>Aspergillaceae</taxon>
        <taxon>Aspergillus</taxon>
        <taxon>Aspergillus subgen. Nidulantes</taxon>
    </lineage>
</organism>
<evidence type="ECO:0000259" key="9">
    <source>
        <dbReference type="PROSITE" id="PS50850"/>
    </source>
</evidence>
<dbReference type="InterPro" id="IPR003663">
    <property type="entry name" value="Sugar/inositol_transpt"/>
</dbReference>
<feature type="transmembrane region" description="Helical" evidence="8">
    <location>
        <begin position="52"/>
        <end position="77"/>
    </location>
</feature>
<keyword evidence="5 8" id="KW-1133">Transmembrane helix</keyword>
<dbReference type="PANTHER" id="PTHR48022:SF11">
    <property type="entry name" value="MONOSACCHARIDE TRANSPORTER (HXT8), PUTATIVE (AFU_ORTHOLOGUE AFUA_2G08120)-RELATED"/>
    <property type="match status" value="1"/>
</dbReference>
<name>A0A1L9T0R1_9EURO</name>
<evidence type="ECO:0000313" key="11">
    <source>
        <dbReference type="Proteomes" id="UP000184356"/>
    </source>
</evidence>
<dbReference type="InterPro" id="IPR020846">
    <property type="entry name" value="MFS_dom"/>
</dbReference>
<dbReference type="InterPro" id="IPR036259">
    <property type="entry name" value="MFS_trans_sf"/>
</dbReference>
<dbReference type="PROSITE" id="PS50850">
    <property type="entry name" value="MFS"/>
    <property type="match status" value="1"/>
</dbReference>
<evidence type="ECO:0000256" key="4">
    <source>
        <dbReference type="ARBA" id="ARBA00022692"/>
    </source>
</evidence>
<feature type="transmembrane region" description="Helical" evidence="8">
    <location>
        <begin position="273"/>
        <end position="299"/>
    </location>
</feature>
<dbReference type="OrthoDB" id="6612291at2759"/>
<evidence type="ECO:0000256" key="6">
    <source>
        <dbReference type="ARBA" id="ARBA00023136"/>
    </source>
</evidence>
<dbReference type="PROSITE" id="PS00216">
    <property type="entry name" value="SUGAR_TRANSPORT_1"/>
    <property type="match status" value="1"/>
</dbReference>
<dbReference type="GO" id="GO:0016020">
    <property type="term" value="C:membrane"/>
    <property type="evidence" value="ECO:0007669"/>
    <property type="project" value="UniProtKB-SubCell"/>
</dbReference>
<evidence type="ECO:0000256" key="2">
    <source>
        <dbReference type="ARBA" id="ARBA00010992"/>
    </source>
</evidence>
<dbReference type="GeneID" id="63760145"/>
<dbReference type="GO" id="GO:0005351">
    <property type="term" value="F:carbohydrate:proton symporter activity"/>
    <property type="evidence" value="ECO:0007669"/>
    <property type="project" value="TreeGrafter"/>
</dbReference>
<keyword evidence="3" id="KW-0813">Transport</keyword>
<keyword evidence="4 8" id="KW-0812">Transmembrane</keyword>
<dbReference type="STRING" id="1036612.A0A1L9T0R1"/>
<keyword evidence="11" id="KW-1185">Reference proteome</keyword>
<comment type="similarity">
    <text evidence="2">Belongs to the major facilitator superfamily. Sugar transporter (TC 2.A.1.1) family.</text>
</comment>
<accession>A0A1L9T0R1</accession>
<dbReference type="AlphaFoldDB" id="A0A1L9T0R1"/>
<dbReference type="PANTHER" id="PTHR48022">
    <property type="entry name" value="PLASTIDIC GLUCOSE TRANSPORTER 4"/>
    <property type="match status" value="1"/>
</dbReference>
<sequence>MLSILGAAGLTGSPNIGAFITFRFFAGAGSWGYTAVAPVYCSELAPPSVRGFFVGMIGAMLGLGYATANYFGLAFYYASDPTVSWRAPLGLQLFFPLMILCLLPFVPESPRYFLMVDKKEEAWSVIEKLHDDPTDSENEFARREFYQMAQQAAYDRTINSSWVELFRRSSYRRRVLFGMFLMILCQSTGELVLNQYEPKFYAELGYNTLQTLILQTGRNSIAFLGNLVGAFIIDRFGRRKLLLTGLGGCIVCLCIEEAMVAQYADEGTNRAGLGVGVAALYVFLLFFALGMDAASWVILSEIFPNFIRAKGYAVAVATKSAINLVYLQVTPMGFARLGWRYFMVYVSISVVGFGLLYWAAPETKGIPLEEVAALFGDKDDIMVYQDQIHVNESTRKVVVVDERRDHTGMGQQTVQEHTGREVDKEGV</sequence>
<evidence type="ECO:0000256" key="1">
    <source>
        <dbReference type="ARBA" id="ARBA00004141"/>
    </source>
</evidence>
<evidence type="ECO:0000256" key="7">
    <source>
        <dbReference type="SAM" id="MobiDB-lite"/>
    </source>
</evidence>
<feature type="domain" description="Major facilitator superfamily (MFS) profile" evidence="9">
    <location>
        <begin position="1"/>
        <end position="364"/>
    </location>
</feature>